<dbReference type="AlphaFoldDB" id="A0A5N6KWX0"/>
<proteinExistence type="predicted"/>
<protein>
    <submittedName>
        <fullName evidence="1">Uncharacterized protein</fullName>
    </submittedName>
</protein>
<gene>
    <name evidence="1" type="ORF">FH972_024043</name>
</gene>
<keyword evidence="2" id="KW-1185">Reference proteome</keyword>
<dbReference type="EMBL" id="VIBQ01000016">
    <property type="protein sequence ID" value="KAB8356460.1"/>
    <property type="molecule type" value="Genomic_DNA"/>
</dbReference>
<accession>A0A5N6KWX0</accession>
<evidence type="ECO:0000313" key="1">
    <source>
        <dbReference type="EMBL" id="KAB8356460.1"/>
    </source>
</evidence>
<sequence>MRESKEKLSPRQPRWNVKPAIPGSFRQRYHVVGRRRGEGGGQTTEAGILAGVHWKPQNWGGLVFARPVCMVKLAVWKRRIACPF</sequence>
<reference evidence="1 2" key="1">
    <citation type="submission" date="2019-06" db="EMBL/GenBank/DDBJ databases">
        <title>A chromosomal-level reference genome of Carpinus fangiana (Coryloideae, Betulaceae).</title>
        <authorList>
            <person name="Yang X."/>
            <person name="Wang Z."/>
            <person name="Zhang L."/>
            <person name="Hao G."/>
            <person name="Liu J."/>
            <person name="Yang Y."/>
        </authorList>
    </citation>
    <scope>NUCLEOTIDE SEQUENCE [LARGE SCALE GENOMIC DNA]</scope>
    <source>
        <strain evidence="1">Cfa_2016G</strain>
        <tissue evidence="1">Leaf</tissue>
    </source>
</reference>
<comment type="caution">
    <text evidence="1">The sequence shown here is derived from an EMBL/GenBank/DDBJ whole genome shotgun (WGS) entry which is preliminary data.</text>
</comment>
<evidence type="ECO:0000313" key="2">
    <source>
        <dbReference type="Proteomes" id="UP000327013"/>
    </source>
</evidence>
<name>A0A5N6KWX0_9ROSI</name>
<organism evidence="1 2">
    <name type="scientific">Carpinus fangiana</name>
    <dbReference type="NCBI Taxonomy" id="176857"/>
    <lineage>
        <taxon>Eukaryota</taxon>
        <taxon>Viridiplantae</taxon>
        <taxon>Streptophyta</taxon>
        <taxon>Embryophyta</taxon>
        <taxon>Tracheophyta</taxon>
        <taxon>Spermatophyta</taxon>
        <taxon>Magnoliopsida</taxon>
        <taxon>eudicotyledons</taxon>
        <taxon>Gunneridae</taxon>
        <taxon>Pentapetalae</taxon>
        <taxon>rosids</taxon>
        <taxon>fabids</taxon>
        <taxon>Fagales</taxon>
        <taxon>Betulaceae</taxon>
        <taxon>Carpinus</taxon>
    </lineage>
</organism>
<dbReference type="Proteomes" id="UP000327013">
    <property type="component" value="Unassembled WGS sequence"/>
</dbReference>